<dbReference type="InterPro" id="IPR023214">
    <property type="entry name" value="HAD_sf"/>
</dbReference>
<dbReference type="EMBL" id="AZMM01002701">
    <property type="protein sequence ID" value="ETJ43305.1"/>
    <property type="molecule type" value="Genomic_DNA"/>
</dbReference>
<dbReference type="SUPFAM" id="SSF56784">
    <property type="entry name" value="HAD-like"/>
    <property type="match status" value="1"/>
</dbReference>
<dbReference type="GO" id="GO:0016791">
    <property type="term" value="F:phosphatase activity"/>
    <property type="evidence" value="ECO:0007669"/>
    <property type="project" value="TreeGrafter"/>
</dbReference>
<protein>
    <submittedName>
        <fullName evidence="1">HAD-superfamily hydrolase, subfamily IIB</fullName>
    </submittedName>
</protein>
<organism evidence="1">
    <name type="scientific">human gut metagenome</name>
    <dbReference type="NCBI Taxonomy" id="408170"/>
    <lineage>
        <taxon>unclassified sequences</taxon>
        <taxon>metagenomes</taxon>
        <taxon>organismal metagenomes</taxon>
    </lineage>
</organism>
<name>W1YNL2_9ZZZZ</name>
<dbReference type="PANTHER" id="PTHR10000:SF8">
    <property type="entry name" value="HAD SUPERFAMILY HYDROLASE-LIKE, TYPE 3"/>
    <property type="match status" value="1"/>
</dbReference>
<proteinExistence type="predicted"/>
<sequence length="68" mass="7400">MNPSFSHIKMVAIDCDETLVRSDNTVSAYTVDVLHRLQQKGIGITIATGRMYQTAKPIGLALQLGNVP</sequence>
<reference evidence="1" key="1">
    <citation type="submission" date="2013-12" db="EMBL/GenBank/DDBJ databases">
        <title>A Varibaculum cambriense genome reconstructed from a premature infant gut community with otherwise low bacterial novelty that shifts toward anaerobic metabolism during the third week of life.</title>
        <authorList>
            <person name="Brown C.T."/>
            <person name="Sharon I."/>
            <person name="Thomas B.C."/>
            <person name="Castelle C.J."/>
            <person name="Morowitz M.J."/>
            <person name="Banfield J.F."/>
        </authorList>
    </citation>
    <scope>NUCLEOTIDE SEQUENCE</scope>
</reference>
<accession>W1YNL2</accession>
<keyword evidence="1" id="KW-0378">Hydrolase</keyword>
<dbReference type="Gene3D" id="3.40.50.1000">
    <property type="entry name" value="HAD superfamily/HAD-like"/>
    <property type="match status" value="1"/>
</dbReference>
<feature type="non-terminal residue" evidence="1">
    <location>
        <position position="68"/>
    </location>
</feature>
<dbReference type="GO" id="GO:0000287">
    <property type="term" value="F:magnesium ion binding"/>
    <property type="evidence" value="ECO:0007669"/>
    <property type="project" value="TreeGrafter"/>
</dbReference>
<comment type="caution">
    <text evidence="1">The sequence shown here is derived from an EMBL/GenBank/DDBJ whole genome shotgun (WGS) entry which is preliminary data.</text>
</comment>
<gene>
    <name evidence="1" type="ORF">Q604_UNBC02701G0001</name>
</gene>
<dbReference type="PANTHER" id="PTHR10000">
    <property type="entry name" value="PHOSPHOSERINE PHOSPHATASE"/>
    <property type="match status" value="1"/>
</dbReference>
<evidence type="ECO:0000313" key="1">
    <source>
        <dbReference type="EMBL" id="ETJ43305.1"/>
    </source>
</evidence>
<dbReference type="AlphaFoldDB" id="W1YNL2"/>
<dbReference type="InterPro" id="IPR036412">
    <property type="entry name" value="HAD-like_sf"/>
</dbReference>
<dbReference type="GO" id="GO:0005829">
    <property type="term" value="C:cytosol"/>
    <property type="evidence" value="ECO:0007669"/>
    <property type="project" value="TreeGrafter"/>
</dbReference>
<dbReference type="Pfam" id="PF08282">
    <property type="entry name" value="Hydrolase_3"/>
    <property type="match status" value="1"/>
</dbReference>